<keyword evidence="9" id="KW-0406">Ion transport</keyword>
<dbReference type="Pfam" id="PF00520">
    <property type="entry name" value="Ion_trans"/>
    <property type="match status" value="1"/>
</dbReference>
<accession>A0ABY6Q8N3</accession>
<evidence type="ECO:0000256" key="6">
    <source>
        <dbReference type="ARBA" id="ARBA00022882"/>
    </source>
</evidence>
<dbReference type="EMBL" id="CP036501">
    <property type="protein sequence ID" value="UZP75026.1"/>
    <property type="molecule type" value="Genomic_DNA"/>
</dbReference>
<dbReference type="Gene3D" id="1.20.120.350">
    <property type="entry name" value="Voltage-gated potassium channels. Chain C"/>
    <property type="match status" value="1"/>
</dbReference>
<evidence type="ECO:0000256" key="1">
    <source>
        <dbReference type="ARBA" id="ARBA00004141"/>
    </source>
</evidence>
<feature type="transmembrane region" description="Helical" evidence="12">
    <location>
        <begin position="25"/>
        <end position="43"/>
    </location>
</feature>
<sequence>MSHARPIRDRIETIIFGTETRAGNIFDLTLLIMILASVFIVMLDSIEAYHLAYGHIFRWVELGFTIAFAVEYLTRLWCLRRPAVYAISFWGVVDLLAILPTFLTLFVPEASSLIVIRVLRVLRVFRILHLFELHEEYIEIIGLMRATARSIMVFFSIVMVTVVVFGCLLYVIDGPEHGFVSIPMSIYWAVVTITTVGYGDVVPGTPMGRFVASIGILIGYSILAVPTAIVTSKLWERLGARRAAQTLSWNCPVCAGVDHALDAQHCKHCGADLEVPDELREQKPQLP</sequence>
<feature type="transmembrane region" description="Helical" evidence="12">
    <location>
        <begin position="151"/>
        <end position="172"/>
    </location>
</feature>
<keyword evidence="6" id="KW-0851">Voltage-gated channel</keyword>
<evidence type="ECO:0000313" key="14">
    <source>
        <dbReference type="EMBL" id="UZP75026.1"/>
    </source>
</evidence>
<evidence type="ECO:0000256" key="9">
    <source>
        <dbReference type="ARBA" id="ARBA00023065"/>
    </source>
</evidence>
<keyword evidence="2" id="KW-0813">Transport</keyword>
<feature type="transmembrane region" description="Helical" evidence="12">
    <location>
        <begin position="210"/>
        <end position="229"/>
    </location>
</feature>
<feature type="transmembrane region" description="Helical" evidence="12">
    <location>
        <begin position="178"/>
        <end position="198"/>
    </location>
</feature>
<dbReference type="PRINTS" id="PR00169">
    <property type="entry name" value="KCHANNEL"/>
</dbReference>
<dbReference type="Proteomes" id="UP001317963">
    <property type="component" value="Chromosome"/>
</dbReference>
<keyword evidence="4 12" id="KW-0812">Transmembrane</keyword>
<keyword evidence="11" id="KW-0407">Ion channel</keyword>
<feature type="domain" description="Ion transport" evidence="13">
    <location>
        <begin position="25"/>
        <end position="235"/>
    </location>
</feature>
<evidence type="ECO:0000256" key="5">
    <source>
        <dbReference type="ARBA" id="ARBA00022826"/>
    </source>
</evidence>
<evidence type="ECO:0000256" key="8">
    <source>
        <dbReference type="ARBA" id="ARBA00022989"/>
    </source>
</evidence>
<evidence type="ECO:0000256" key="11">
    <source>
        <dbReference type="ARBA" id="ARBA00023303"/>
    </source>
</evidence>
<dbReference type="SUPFAM" id="SSF81324">
    <property type="entry name" value="Voltage-gated potassium channels"/>
    <property type="match status" value="1"/>
</dbReference>
<evidence type="ECO:0000313" key="15">
    <source>
        <dbReference type="Proteomes" id="UP001317963"/>
    </source>
</evidence>
<evidence type="ECO:0000256" key="7">
    <source>
        <dbReference type="ARBA" id="ARBA00022958"/>
    </source>
</evidence>
<reference evidence="14 15" key="1">
    <citation type="submission" date="2019-02" db="EMBL/GenBank/DDBJ databases">
        <title>Halieaceae_genomes.</title>
        <authorList>
            <person name="Li S.-H."/>
        </authorList>
    </citation>
    <scope>NUCLEOTIDE SEQUENCE [LARGE SCALE GENOMIC DNA]</scope>
    <source>
        <strain evidence="14 15">JH123</strain>
    </source>
</reference>
<dbReference type="Gene3D" id="1.10.287.70">
    <property type="match status" value="1"/>
</dbReference>
<name>A0ABY6Q8N3_9GAMM</name>
<evidence type="ECO:0000256" key="4">
    <source>
        <dbReference type="ARBA" id="ARBA00022692"/>
    </source>
</evidence>
<dbReference type="RefSeq" id="WP_279241495.1">
    <property type="nucleotide sequence ID" value="NZ_CP036501.1"/>
</dbReference>
<gene>
    <name evidence="14" type="ORF">E0F26_09885</name>
</gene>
<keyword evidence="5" id="KW-0631">Potassium channel</keyword>
<feature type="transmembrane region" description="Helical" evidence="12">
    <location>
        <begin position="55"/>
        <end position="73"/>
    </location>
</feature>
<proteinExistence type="predicted"/>
<keyword evidence="15" id="KW-1185">Reference proteome</keyword>
<evidence type="ECO:0000256" key="2">
    <source>
        <dbReference type="ARBA" id="ARBA00022448"/>
    </source>
</evidence>
<protein>
    <submittedName>
        <fullName evidence="14">Ion transporter</fullName>
    </submittedName>
</protein>
<keyword evidence="10 12" id="KW-0472">Membrane</keyword>
<keyword evidence="3" id="KW-0633">Potassium transport</keyword>
<evidence type="ECO:0000259" key="13">
    <source>
        <dbReference type="Pfam" id="PF00520"/>
    </source>
</evidence>
<dbReference type="InterPro" id="IPR005821">
    <property type="entry name" value="Ion_trans_dom"/>
</dbReference>
<dbReference type="PANTHER" id="PTHR11537">
    <property type="entry name" value="VOLTAGE-GATED POTASSIUM CHANNEL"/>
    <property type="match status" value="1"/>
</dbReference>
<keyword evidence="7" id="KW-0630">Potassium</keyword>
<organism evidence="14 15">
    <name type="scientific">Candidatus Paraluminiphilus aquimaris</name>
    <dbReference type="NCBI Taxonomy" id="2518994"/>
    <lineage>
        <taxon>Bacteria</taxon>
        <taxon>Pseudomonadati</taxon>
        <taxon>Pseudomonadota</taxon>
        <taxon>Gammaproteobacteria</taxon>
        <taxon>Cellvibrionales</taxon>
        <taxon>Halieaceae</taxon>
        <taxon>Candidatus Paraluminiphilus</taxon>
    </lineage>
</organism>
<feature type="transmembrane region" description="Helical" evidence="12">
    <location>
        <begin position="85"/>
        <end position="107"/>
    </location>
</feature>
<evidence type="ECO:0000256" key="3">
    <source>
        <dbReference type="ARBA" id="ARBA00022538"/>
    </source>
</evidence>
<dbReference type="PANTHER" id="PTHR11537:SF254">
    <property type="entry name" value="POTASSIUM VOLTAGE-GATED CHANNEL PROTEIN SHAB"/>
    <property type="match status" value="1"/>
</dbReference>
<keyword evidence="8 12" id="KW-1133">Transmembrane helix</keyword>
<evidence type="ECO:0000256" key="10">
    <source>
        <dbReference type="ARBA" id="ARBA00023136"/>
    </source>
</evidence>
<dbReference type="InterPro" id="IPR028325">
    <property type="entry name" value="VG_K_chnl"/>
</dbReference>
<comment type="subcellular location">
    <subcellularLocation>
        <location evidence="1">Membrane</location>
        <topology evidence="1">Multi-pass membrane protein</topology>
    </subcellularLocation>
</comment>
<evidence type="ECO:0000256" key="12">
    <source>
        <dbReference type="SAM" id="Phobius"/>
    </source>
</evidence>
<dbReference type="InterPro" id="IPR027359">
    <property type="entry name" value="Volt_channel_dom_sf"/>
</dbReference>